<dbReference type="InterPro" id="IPR002931">
    <property type="entry name" value="Transglutaminase-like"/>
</dbReference>
<dbReference type="Pfam" id="PF01841">
    <property type="entry name" value="Transglut_core"/>
    <property type="match status" value="1"/>
</dbReference>
<feature type="signal peptide" evidence="1">
    <location>
        <begin position="1"/>
        <end position="23"/>
    </location>
</feature>
<evidence type="ECO:0000256" key="1">
    <source>
        <dbReference type="SAM" id="SignalP"/>
    </source>
</evidence>
<dbReference type="Gene3D" id="3.10.620.30">
    <property type="match status" value="1"/>
</dbReference>
<comment type="caution">
    <text evidence="3">The sequence shown here is derived from an EMBL/GenBank/DDBJ whole genome shotgun (WGS) entry which is preliminary data.</text>
</comment>
<sequence length="783" mass="87989">MKIKYARYICTAAAVMLITGCSAGGSTGNDSTKKNGAVMETKKLAEKTKEKYAQDEKYEYTEPIKDVGRDEKLTLQMGFDIKGGEFTEYTQIVNVYKDAQLTQAVGSHFEWDEETQVLSVTPPRWETAGIASIDLGEEDPGYHPSDGTLFDKGELNDWGNLPQYYMVQYVDCETGEALAKPKVTVFKVKHEVEKAPKVNLTISEDGKPVFTWKPIKGAERYYVMSLVYNEDSGFSGSGLVRASTDETEWTPESNGQFVTYAVSEADRSEQYYIKEYGEGTEAIPRNSEYDTYYCVIAASEDGTSAISNTFDVKDIARKVPYTEEVGMSLSEEGSNYTEGFEEMPAYKWVTMCDGTLVQKLVNYDFDKAKQKTETWGEYEKADMSDLRLVEVDIVEIPYTIDGTDFTGTVVVENYDPDTWEEDLEEIHKRQEKLRGKGGAIDIEMTEEQEEAKEDTEQVQVTEYPVTANSALSEYLAVNMMSGNMAIDLSEFPESSDQEYLLDAWEEAVYQNPMVLGVQSASISADGKTLSVQYDIDTDEISQKQEKIAAEVQNVIKEIITEDMTELEKELAINQYLCDTAEYDMDALENAEENNFVGVDEKFNDAFTPYGVLLNKKGVCSSYAGAFKLLADAAGLESIIVTGNLDGDLPHAWNKVKIEGQWQIVDSTNNDNELIFNALLNLPDNAAKKVLVEDTRYALDSKVKEYEASTDENEYYHIEEKFYGQEEIVTPVTEALEEEGSAVFRTDYNLNDEEFMEIAEQVITQYGSSDVSGTYWMGVIYLTN</sequence>
<evidence type="ECO:0000313" key="3">
    <source>
        <dbReference type="EMBL" id="MCU6748132.1"/>
    </source>
</evidence>
<dbReference type="PROSITE" id="PS51257">
    <property type="entry name" value="PROKAR_LIPOPROTEIN"/>
    <property type="match status" value="1"/>
</dbReference>
<dbReference type="InterPro" id="IPR038765">
    <property type="entry name" value="Papain-like_cys_pep_sf"/>
</dbReference>
<reference evidence="3 4" key="1">
    <citation type="journal article" date="2021" name="ISME Commun">
        <title>Automated analysis of genomic sequences facilitates high-throughput and comprehensive description of bacteria.</title>
        <authorList>
            <person name="Hitch T.C.A."/>
        </authorList>
    </citation>
    <scope>NUCLEOTIDE SEQUENCE [LARGE SCALE GENOMIC DNA]</scope>
    <source>
        <strain evidence="3 4">H2_18</strain>
    </source>
</reference>
<evidence type="ECO:0000259" key="2">
    <source>
        <dbReference type="SMART" id="SM00460"/>
    </source>
</evidence>
<dbReference type="EMBL" id="JAOQJX010000016">
    <property type="protein sequence ID" value="MCU6748132.1"/>
    <property type="molecule type" value="Genomic_DNA"/>
</dbReference>
<dbReference type="PANTHER" id="PTHR46333">
    <property type="entry name" value="CYTOKINESIS PROTEIN 3"/>
    <property type="match status" value="1"/>
</dbReference>
<keyword evidence="1" id="KW-0732">Signal</keyword>
<feature type="chain" id="PRO_5046467845" evidence="1">
    <location>
        <begin position="24"/>
        <end position="783"/>
    </location>
</feature>
<dbReference type="SUPFAM" id="SSF54001">
    <property type="entry name" value="Cysteine proteinases"/>
    <property type="match status" value="1"/>
</dbReference>
<evidence type="ECO:0000313" key="4">
    <source>
        <dbReference type="Proteomes" id="UP001652394"/>
    </source>
</evidence>
<feature type="domain" description="Transglutaminase-like" evidence="2">
    <location>
        <begin position="611"/>
        <end position="668"/>
    </location>
</feature>
<accession>A0ABT2TD13</accession>
<gene>
    <name evidence="3" type="ORF">OCV51_10785</name>
</gene>
<keyword evidence="4" id="KW-1185">Reference proteome</keyword>
<dbReference type="Proteomes" id="UP001652394">
    <property type="component" value="Unassembled WGS sequence"/>
</dbReference>
<protein>
    <submittedName>
        <fullName evidence="3">Transglutaminase domain-containing protein</fullName>
    </submittedName>
</protein>
<name>A0ABT2TD13_9FIRM</name>
<proteinExistence type="predicted"/>
<organism evidence="3 4">
    <name type="scientific">Faecalicatena acetigenes</name>
    <dbReference type="NCBI Taxonomy" id="2981790"/>
    <lineage>
        <taxon>Bacteria</taxon>
        <taxon>Bacillati</taxon>
        <taxon>Bacillota</taxon>
        <taxon>Clostridia</taxon>
        <taxon>Lachnospirales</taxon>
        <taxon>Lachnospiraceae</taxon>
        <taxon>Faecalicatena</taxon>
    </lineage>
</organism>
<dbReference type="RefSeq" id="WP_059067226.1">
    <property type="nucleotide sequence ID" value="NZ_JAOQJX010000016.1"/>
</dbReference>
<dbReference type="SMART" id="SM00460">
    <property type="entry name" value="TGc"/>
    <property type="match status" value="1"/>
</dbReference>
<dbReference type="PANTHER" id="PTHR46333:SF2">
    <property type="entry name" value="CYTOKINESIS PROTEIN 3"/>
    <property type="match status" value="1"/>
</dbReference>
<dbReference type="InterPro" id="IPR052557">
    <property type="entry name" value="CAP/Cytokinesis_protein"/>
</dbReference>